<dbReference type="PANTHER" id="PTHR34406:SF2">
    <property type="entry name" value="PERIPLASMIC PROTEIN"/>
    <property type="match status" value="1"/>
</dbReference>
<name>A0A1H8H1U8_9BURK</name>
<feature type="chain" id="PRO_5011502971" evidence="1">
    <location>
        <begin position="24"/>
        <end position="191"/>
    </location>
</feature>
<organism evidence="3 4">
    <name type="scientific">Brachymonas denitrificans DSM 15123</name>
    <dbReference type="NCBI Taxonomy" id="1121117"/>
    <lineage>
        <taxon>Bacteria</taxon>
        <taxon>Pseudomonadati</taxon>
        <taxon>Pseudomonadota</taxon>
        <taxon>Betaproteobacteria</taxon>
        <taxon>Burkholderiales</taxon>
        <taxon>Comamonadaceae</taxon>
        <taxon>Brachymonas</taxon>
    </lineage>
</organism>
<dbReference type="STRING" id="1121117.SAMN02745977_01404"/>
<dbReference type="AlphaFoldDB" id="A0A1H8H1U8"/>
<dbReference type="SUPFAM" id="SSF101874">
    <property type="entry name" value="YceI-like"/>
    <property type="match status" value="1"/>
</dbReference>
<reference evidence="3 4" key="1">
    <citation type="submission" date="2016-10" db="EMBL/GenBank/DDBJ databases">
        <authorList>
            <person name="de Groot N.N."/>
        </authorList>
    </citation>
    <scope>NUCLEOTIDE SEQUENCE [LARGE SCALE GENOMIC DNA]</scope>
    <source>
        <strain evidence="3 4">DSM 15123</strain>
    </source>
</reference>
<evidence type="ECO:0000313" key="3">
    <source>
        <dbReference type="EMBL" id="SEN49989.1"/>
    </source>
</evidence>
<accession>A0A1H8H1U8</accession>
<dbReference type="Gene3D" id="2.40.128.110">
    <property type="entry name" value="Lipid/polyisoprenoid-binding, YceI-like"/>
    <property type="match status" value="1"/>
</dbReference>
<keyword evidence="4" id="KW-1185">Reference proteome</keyword>
<dbReference type="InterPro" id="IPR036761">
    <property type="entry name" value="TTHA0802/YceI-like_sf"/>
</dbReference>
<dbReference type="Proteomes" id="UP000199531">
    <property type="component" value="Unassembled WGS sequence"/>
</dbReference>
<dbReference type="RefSeq" id="WP_091815864.1">
    <property type="nucleotide sequence ID" value="NZ_FOCW01000002.1"/>
</dbReference>
<dbReference type="SMART" id="SM00867">
    <property type="entry name" value="YceI"/>
    <property type="match status" value="1"/>
</dbReference>
<proteinExistence type="predicted"/>
<feature type="domain" description="Lipid/polyisoprenoid-binding YceI-like" evidence="2">
    <location>
        <begin position="25"/>
        <end position="189"/>
    </location>
</feature>
<dbReference type="OrthoDB" id="9811006at2"/>
<gene>
    <name evidence="3" type="ORF">SAMN02745977_01404</name>
</gene>
<evidence type="ECO:0000313" key="4">
    <source>
        <dbReference type="Proteomes" id="UP000199531"/>
    </source>
</evidence>
<sequence>MRKTALVSLVAALPLLATLPAQAATYKIDPAHTFATFEIDHFGASVNRGRFDKKSGTVEFDKAAKKGKVTLEIDAASINSGTPDFDKHLKTADFFNVEKHPTIRFVSDKFVYDGDKLKEVTGKLTLLGQTHPITFKANQFTCYPNPMVKTEACGGDFVAEIDRTQWGMNWGVNMGMPKKVRIIAQIEAFKQ</sequence>
<feature type="signal peptide" evidence="1">
    <location>
        <begin position="1"/>
        <end position="23"/>
    </location>
</feature>
<dbReference type="InterPro" id="IPR007372">
    <property type="entry name" value="Lipid/polyisoprenoid-bd_YceI"/>
</dbReference>
<evidence type="ECO:0000256" key="1">
    <source>
        <dbReference type="SAM" id="SignalP"/>
    </source>
</evidence>
<protein>
    <submittedName>
        <fullName evidence="3">Polyisoprenoid-binding protein YceI</fullName>
    </submittedName>
</protein>
<keyword evidence="1" id="KW-0732">Signal</keyword>
<dbReference type="Pfam" id="PF04264">
    <property type="entry name" value="YceI"/>
    <property type="match status" value="1"/>
</dbReference>
<dbReference type="EMBL" id="FOCW01000002">
    <property type="protein sequence ID" value="SEN49989.1"/>
    <property type="molecule type" value="Genomic_DNA"/>
</dbReference>
<evidence type="ECO:0000259" key="2">
    <source>
        <dbReference type="SMART" id="SM00867"/>
    </source>
</evidence>
<dbReference type="PANTHER" id="PTHR34406">
    <property type="entry name" value="PROTEIN YCEI"/>
    <property type="match status" value="1"/>
</dbReference>